<dbReference type="VEuPathDB" id="FungiDB:VP01_2671g4"/>
<dbReference type="EMBL" id="LAVV01007581">
    <property type="protein sequence ID" value="KNZ55459.1"/>
    <property type="molecule type" value="Genomic_DNA"/>
</dbReference>
<comment type="caution">
    <text evidence="2">The sequence shown here is derived from an EMBL/GenBank/DDBJ whole genome shotgun (WGS) entry which is preliminary data.</text>
</comment>
<reference evidence="2 3" key="1">
    <citation type="submission" date="2015-08" db="EMBL/GenBank/DDBJ databases">
        <title>Next Generation Sequencing and Analysis of the Genome of Puccinia sorghi L Schw, the Causal Agent of Maize Common Rust.</title>
        <authorList>
            <person name="Rochi L."/>
            <person name="Burguener G."/>
            <person name="Darino M."/>
            <person name="Turjanski A."/>
            <person name="Kreff E."/>
            <person name="Dieguez M.J."/>
            <person name="Sacco F."/>
        </authorList>
    </citation>
    <scope>NUCLEOTIDE SEQUENCE [LARGE SCALE GENOMIC DNA]</scope>
    <source>
        <strain evidence="2 3">RO10H11247</strain>
    </source>
</reference>
<evidence type="ECO:0000256" key="1">
    <source>
        <dbReference type="SAM" id="MobiDB-lite"/>
    </source>
</evidence>
<gene>
    <name evidence="2" type="ORF">VP01_2671g4</name>
</gene>
<accession>A0A0L6V405</accession>
<dbReference type="AlphaFoldDB" id="A0A0L6V405"/>
<name>A0A0L6V405_9BASI</name>
<evidence type="ECO:0000313" key="2">
    <source>
        <dbReference type="EMBL" id="KNZ55459.1"/>
    </source>
</evidence>
<feature type="region of interest" description="Disordered" evidence="1">
    <location>
        <begin position="1"/>
        <end position="24"/>
    </location>
</feature>
<keyword evidence="3" id="KW-1185">Reference proteome</keyword>
<organism evidence="2 3">
    <name type="scientific">Puccinia sorghi</name>
    <dbReference type="NCBI Taxonomy" id="27349"/>
    <lineage>
        <taxon>Eukaryota</taxon>
        <taxon>Fungi</taxon>
        <taxon>Dikarya</taxon>
        <taxon>Basidiomycota</taxon>
        <taxon>Pucciniomycotina</taxon>
        <taxon>Pucciniomycetes</taxon>
        <taxon>Pucciniales</taxon>
        <taxon>Pucciniaceae</taxon>
        <taxon>Puccinia</taxon>
    </lineage>
</organism>
<sequence length="141" mass="16171">MLSLIGPEHVQSSQRGPLVSPQKNRLGVQDSLALPGPSLDKHLSAYFDPTTCQKRDMETGMTQFYSIQLQEANKMIQTLHNETIQLREEIRRLRMGYISQSNKLQEKLLQMRLEMYETTSMGLASQPLMRHVHPPYASFVP</sequence>
<protein>
    <submittedName>
        <fullName evidence="2">Uncharacterized protein</fullName>
    </submittedName>
</protein>
<proteinExistence type="predicted"/>
<dbReference type="Proteomes" id="UP000037035">
    <property type="component" value="Unassembled WGS sequence"/>
</dbReference>
<evidence type="ECO:0000313" key="3">
    <source>
        <dbReference type="Proteomes" id="UP000037035"/>
    </source>
</evidence>